<dbReference type="RefSeq" id="WP_386826072.1">
    <property type="nucleotide sequence ID" value="NZ_JBHTIF010000005.1"/>
</dbReference>
<name>A0ABW2YKJ6_9GAMM</name>
<dbReference type="EMBL" id="JBHTIF010000005">
    <property type="protein sequence ID" value="MFD0727418.1"/>
    <property type="molecule type" value="Genomic_DNA"/>
</dbReference>
<gene>
    <name evidence="1" type="ORF">ACFQ0E_17630</name>
</gene>
<protein>
    <submittedName>
        <fullName evidence="1">Uncharacterized protein</fullName>
    </submittedName>
</protein>
<organism evidence="1 2">
    <name type="scientific">Lysobacter brunescens</name>
    <dbReference type="NCBI Taxonomy" id="262323"/>
    <lineage>
        <taxon>Bacteria</taxon>
        <taxon>Pseudomonadati</taxon>
        <taxon>Pseudomonadota</taxon>
        <taxon>Gammaproteobacteria</taxon>
        <taxon>Lysobacterales</taxon>
        <taxon>Lysobacteraceae</taxon>
        <taxon>Lysobacter</taxon>
    </lineage>
</organism>
<reference evidence="2" key="1">
    <citation type="journal article" date="2019" name="Int. J. Syst. Evol. Microbiol.">
        <title>The Global Catalogue of Microorganisms (GCM) 10K type strain sequencing project: providing services to taxonomists for standard genome sequencing and annotation.</title>
        <authorList>
            <consortium name="The Broad Institute Genomics Platform"/>
            <consortium name="The Broad Institute Genome Sequencing Center for Infectious Disease"/>
            <person name="Wu L."/>
            <person name="Ma J."/>
        </authorList>
    </citation>
    <scope>NUCLEOTIDE SEQUENCE [LARGE SCALE GENOMIC DNA]</scope>
    <source>
        <strain evidence="2">CCUG 55585</strain>
    </source>
</reference>
<dbReference type="Proteomes" id="UP001597110">
    <property type="component" value="Unassembled WGS sequence"/>
</dbReference>
<sequence>MERNDPNHAEHGTLTDIEIRLLSNVLDALDRLFDGDSSPIDIHDLLLATGHALKHPPSIEYVLDPVPGLQAILRNSGSPEDQQQLSLEATNNLRHYLADLDPLISSWACATARQ</sequence>
<evidence type="ECO:0000313" key="2">
    <source>
        <dbReference type="Proteomes" id="UP001597110"/>
    </source>
</evidence>
<proteinExistence type="predicted"/>
<comment type="caution">
    <text evidence="1">The sequence shown here is derived from an EMBL/GenBank/DDBJ whole genome shotgun (WGS) entry which is preliminary data.</text>
</comment>
<keyword evidence="2" id="KW-1185">Reference proteome</keyword>
<evidence type="ECO:0000313" key="1">
    <source>
        <dbReference type="EMBL" id="MFD0727418.1"/>
    </source>
</evidence>
<accession>A0ABW2YKJ6</accession>